<keyword evidence="2" id="KW-0479">Metal-binding</keyword>
<reference evidence="5 6" key="1">
    <citation type="submission" date="2018-03" db="EMBL/GenBank/DDBJ databases">
        <title>Genomic Encyclopedia of Archaeal and Bacterial Type Strains, Phase II (KMG-II): from individual species to whole genera.</title>
        <authorList>
            <person name="Goeker M."/>
        </authorList>
    </citation>
    <scope>NUCLEOTIDE SEQUENCE [LARGE SCALE GENOMIC DNA]</scope>
    <source>
        <strain evidence="5 6">DSM 27929</strain>
    </source>
</reference>
<feature type="binding site" evidence="2">
    <location>
        <position position="176"/>
    </location>
    <ligand>
        <name>ATP</name>
        <dbReference type="ChEBI" id="CHEBI:30616"/>
    </ligand>
</feature>
<evidence type="ECO:0000313" key="6">
    <source>
        <dbReference type="Proteomes" id="UP000238157"/>
    </source>
</evidence>
<feature type="domain" description="PurM-like C-terminal" evidence="4">
    <location>
        <begin position="181"/>
        <end position="338"/>
    </location>
</feature>
<comment type="function">
    <text evidence="2">Catalyzes the ATP-dependent phosphorylation of thiamine-monophosphate (TMP) to form thiamine-pyrophosphate (TPP), the active form of vitamin B1.</text>
</comment>
<dbReference type="NCBIfam" id="TIGR01379">
    <property type="entry name" value="thiL"/>
    <property type="match status" value="1"/>
</dbReference>
<feature type="binding site" evidence="2">
    <location>
        <position position="256"/>
    </location>
    <ligand>
        <name>Mg(2+)</name>
        <dbReference type="ChEBI" id="CHEBI:18420"/>
        <label>5</label>
    </ligand>
</feature>
<comment type="pathway">
    <text evidence="2">Cofactor biosynthesis; thiamine diphosphate biosynthesis; thiamine diphosphate from thiamine phosphate: step 1/1.</text>
</comment>
<feature type="binding site" evidence="2">
    <location>
        <begin position="149"/>
        <end position="150"/>
    </location>
    <ligand>
        <name>ATP</name>
        <dbReference type="ChEBI" id="CHEBI:30616"/>
    </ligand>
</feature>
<dbReference type="GO" id="GO:0005524">
    <property type="term" value="F:ATP binding"/>
    <property type="evidence" value="ECO:0007669"/>
    <property type="project" value="UniProtKB-UniRule"/>
</dbReference>
<feature type="binding site" evidence="2">
    <location>
        <position position="358"/>
    </location>
    <ligand>
        <name>substrate</name>
    </ligand>
</feature>
<feature type="binding site" evidence="2">
    <location>
        <position position="132"/>
    </location>
    <ligand>
        <name>ATP</name>
        <dbReference type="ChEBI" id="CHEBI:30616"/>
    </ligand>
</feature>
<feature type="binding site" evidence="2">
    <location>
        <position position="150"/>
    </location>
    <ligand>
        <name>Mg(2+)</name>
        <dbReference type="ChEBI" id="CHEBI:18420"/>
        <label>1</label>
    </ligand>
</feature>
<dbReference type="InterPro" id="IPR036676">
    <property type="entry name" value="PurM-like_C_sf"/>
</dbReference>
<feature type="binding site" evidence="2">
    <location>
        <position position="73"/>
    </location>
    <ligand>
        <name>Mg(2+)</name>
        <dbReference type="ChEBI" id="CHEBI:18420"/>
        <label>1</label>
    </ligand>
</feature>
<dbReference type="GO" id="GO:0009030">
    <property type="term" value="F:thiamine-phosphate kinase activity"/>
    <property type="evidence" value="ECO:0007669"/>
    <property type="project" value="UniProtKB-UniRule"/>
</dbReference>
<feature type="binding site" evidence="2">
    <location>
        <position position="80"/>
    </location>
    <ligand>
        <name>substrate</name>
    </ligand>
</feature>
<dbReference type="EMBL" id="PVTR01000006">
    <property type="protein sequence ID" value="PRY87461.1"/>
    <property type="molecule type" value="Genomic_DNA"/>
</dbReference>
<dbReference type="Pfam" id="PF02769">
    <property type="entry name" value="AIRS_C"/>
    <property type="match status" value="1"/>
</dbReference>
<keyword evidence="2 5" id="KW-0418">Kinase</keyword>
<dbReference type="UniPathway" id="UPA00060">
    <property type="reaction ID" value="UER00142"/>
</dbReference>
<feature type="binding site" evidence="2">
    <location>
        <position position="57"/>
    </location>
    <ligand>
        <name>Mg(2+)</name>
        <dbReference type="ChEBI" id="CHEBI:18420"/>
        <label>4</label>
    </ligand>
</feature>
<feature type="binding site" evidence="2">
    <location>
        <position position="57"/>
    </location>
    <ligand>
        <name>Mg(2+)</name>
        <dbReference type="ChEBI" id="CHEBI:18420"/>
        <label>3</label>
    </ligand>
</feature>
<dbReference type="SUPFAM" id="SSF55326">
    <property type="entry name" value="PurM N-terminal domain-like"/>
    <property type="match status" value="1"/>
</dbReference>
<dbReference type="PANTHER" id="PTHR30270">
    <property type="entry name" value="THIAMINE-MONOPHOSPHATE KINASE"/>
    <property type="match status" value="1"/>
</dbReference>
<feature type="binding site" evidence="2">
    <location>
        <position position="253"/>
    </location>
    <ligand>
        <name>Mg(2+)</name>
        <dbReference type="ChEBI" id="CHEBI:18420"/>
        <label>3</label>
    </ligand>
</feature>
<keyword evidence="1 2" id="KW-0784">Thiamine biosynthesis</keyword>
<keyword evidence="2" id="KW-0460">Magnesium</keyword>
<evidence type="ECO:0000256" key="2">
    <source>
        <dbReference type="HAMAP-Rule" id="MF_02128"/>
    </source>
</evidence>
<dbReference type="HAMAP" id="MF_02128">
    <property type="entry name" value="TMP_kinase"/>
    <property type="match status" value="1"/>
</dbReference>
<feature type="domain" description="PurM-like N-terminal" evidence="3">
    <location>
        <begin position="55"/>
        <end position="167"/>
    </location>
</feature>
<comment type="caution">
    <text evidence="5">The sequence shown here is derived from an EMBL/GenBank/DDBJ whole genome shotgun (WGS) entry which is preliminary data.</text>
</comment>
<comment type="catalytic activity">
    <reaction evidence="2">
        <text>thiamine phosphate + ATP = thiamine diphosphate + ADP</text>
        <dbReference type="Rhea" id="RHEA:15913"/>
        <dbReference type="ChEBI" id="CHEBI:30616"/>
        <dbReference type="ChEBI" id="CHEBI:37575"/>
        <dbReference type="ChEBI" id="CHEBI:58937"/>
        <dbReference type="ChEBI" id="CHEBI:456216"/>
        <dbReference type="EC" id="2.7.4.16"/>
    </reaction>
</comment>
<accession>A0A2T0WL75</accession>
<sequence>MQAIAKGGFFISAIMKEFIMSEKRTEIGELGEFGLIDRLHQKVKINQESTLKGIGDDAAVIAAGDHVKVVTTDLLLEGVHFDLSYAPLPHVGFKAVAVNISDVAAMNAIPKQITVSIAITNRFSVEAVEALYSGINAACEHFGVDLIGGDTTSSRSGLVISITAIGEAQKEQLSYRSGAKENDIICVTGDLGGAFIGLQVLEREKQVFLANPNMQPELDKYQIVTARQLRPDARMDIIHELREMGVVPTSMLDVSDGLASELFHICKSSKVGVTIYEDKLPIDKQTYDTAVELNMDPTTCVLNGGEDYELLFTITQEDFKKLEKHPDIHFIGYVNKEEDGKNLVTKSGPAVALKAQGWKHF</sequence>
<organism evidence="5 6">
    <name type="scientific">Mongoliibacter ruber</name>
    <dbReference type="NCBI Taxonomy" id="1750599"/>
    <lineage>
        <taxon>Bacteria</taxon>
        <taxon>Pseudomonadati</taxon>
        <taxon>Bacteroidota</taxon>
        <taxon>Cytophagia</taxon>
        <taxon>Cytophagales</taxon>
        <taxon>Cyclobacteriaceae</taxon>
        <taxon>Mongoliibacter</taxon>
    </lineage>
</organism>
<feature type="binding site" evidence="2">
    <location>
        <position position="73"/>
    </location>
    <ligand>
        <name>Mg(2+)</name>
        <dbReference type="ChEBI" id="CHEBI:18420"/>
        <label>2</label>
    </ligand>
</feature>
<keyword evidence="2" id="KW-0808">Transferase</keyword>
<keyword evidence="2" id="KW-0067">ATP-binding</keyword>
<evidence type="ECO:0000313" key="5">
    <source>
        <dbReference type="EMBL" id="PRY87461.1"/>
    </source>
</evidence>
<evidence type="ECO:0000259" key="3">
    <source>
        <dbReference type="Pfam" id="PF00586"/>
    </source>
</evidence>
<dbReference type="AlphaFoldDB" id="A0A2T0WL75"/>
<gene>
    <name evidence="2" type="primary">thiL</name>
    <name evidence="5" type="ORF">CLW00_10680</name>
</gene>
<dbReference type="InterPro" id="IPR036921">
    <property type="entry name" value="PurM-like_N_sf"/>
</dbReference>
<dbReference type="Pfam" id="PF00586">
    <property type="entry name" value="AIRS"/>
    <property type="match status" value="1"/>
</dbReference>
<dbReference type="Gene3D" id="3.90.650.10">
    <property type="entry name" value="PurM-like C-terminal domain"/>
    <property type="match status" value="1"/>
</dbReference>
<feature type="binding site" evidence="2">
    <location>
        <position position="102"/>
    </location>
    <ligand>
        <name>Mg(2+)</name>
        <dbReference type="ChEBI" id="CHEBI:18420"/>
        <label>2</label>
    </ligand>
</feature>
<dbReference type="InterPro" id="IPR006283">
    <property type="entry name" value="ThiL-like"/>
</dbReference>
<feature type="binding site" evidence="2">
    <location>
        <position position="102"/>
    </location>
    <ligand>
        <name>Mg(2+)</name>
        <dbReference type="ChEBI" id="CHEBI:18420"/>
        <label>3</label>
    </ligand>
</feature>
<keyword evidence="2" id="KW-0547">Nucleotide-binding</keyword>
<dbReference type="EC" id="2.7.4.16" evidence="2"/>
<evidence type="ECO:0000259" key="4">
    <source>
        <dbReference type="Pfam" id="PF02769"/>
    </source>
</evidence>
<dbReference type="PANTHER" id="PTHR30270:SF0">
    <property type="entry name" value="THIAMINE-MONOPHOSPHATE KINASE"/>
    <property type="match status" value="1"/>
</dbReference>
<feature type="binding site" evidence="2">
    <location>
        <position position="255"/>
    </location>
    <ligand>
        <name>ATP</name>
        <dbReference type="ChEBI" id="CHEBI:30616"/>
    </ligand>
</feature>
<dbReference type="InterPro" id="IPR010918">
    <property type="entry name" value="PurM-like_C_dom"/>
</dbReference>
<dbReference type="SUPFAM" id="SSF56042">
    <property type="entry name" value="PurM C-terminal domain-like"/>
    <property type="match status" value="1"/>
</dbReference>
<dbReference type="GO" id="GO:0009229">
    <property type="term" value="P:thiamine diphosphate biosynthetic process"/>
    <property type="evidence" value="ECO:0007669"/>
    <property type="project" value="UniProtKB-UniRule"/>
</dbReference>
<feature type="binding site" evidence="2">
    <location>
        <position position="72"/>
    </location>
    <ligand>
        <name>Mg(2+)</name>
        <dbReference type="ChEBI" id="CHEBI:18420"/>
        <label>1</label>
    </ligand>
</feature>
<keyword evidence="6" id="KW-1185">Reference proteome</keyword>
<dbReference type="Proteomes" id="UP000238157">
    <property type="component" value="Unassembled WGS sequence"/>
</dbReference>
<feature type="binding site" evidence="2">
    <location>
        <position position="306"/>
    </location>
    <ligand>
        <name>substrate</name>
    </ligand>
</feature>
<evidence type="ECO:0000256" key="1">
    <source>
        <dbReference type="ARBA" id="ARBA00022977"/>
    </source>
</evidence>
<dbReference type="GO" id="GO:0000287">
    <property type="term" value="F:magnesium ion binding"/>
    <property type="evidence" value="ECO:0007669"/>
    <property type="project" value="UniProtKB-UniRule"/>
</dbReference>
<feature type="binding site" evidence="2">
    <location>
        <position position="71"/>
    </location>
    <ligand>
        <name>Mg(2+)</name>
        <dbReference type="ChEBI" id="CHEBI:18420"/>
        <label>4</label>
    </ligand>
</feature>
<protein>
    <recommendedName>
        <fullName evidence="2">Thiamine-monophosphate kinase</fullName>
        <shortName evidence="2">TMP kinase</shortName>
        <shortName evidence="2">Thiamine-phosphate kinase</shortName>
        <ecNumber evidence="2">2.7.4.16</ecNumber>
    </recommendedName>
</protein>
<dbReference type="PIRSF" id="PIRSF005303">
    <property type="entry name" value="Thiam_monoph_kin"/>
    <property type="match status" value="1"/>
</dbReference>
<comment type="similarity">
    <text evidence="2">Belongs to the thiamine-monophosphate kinase family.</text>
</comment>
<proteinExistence type="inferred from homology"/>
<dbReference type="InterPro" id="IPR016188">
    <property type="entry name" value="PurM-like_N"/>
</dbReference>
<feature type="binding site" evidence="2">
    <location>
        <position position="102"/>
    </location>
    <ligand>
        <name>Mg(2+)</name>
        <dbReference type="ChEBI" id="CHEBI:18420"/>
        <label>4</label>
    </ligand>
</feature>
<dbReference type="CDD" id="cd02194">
    <property type="entry name" value="ThiL"/>
    <property type="match status" value="1"/>
</dbReference>
<comment type="miscellaneous">
    <text evidence="2">Reaction mechanism of ThiL seems to utilize a direct, inline transfer of the gamma-phosphate of ATP to TMP rather than a phosphorylated enzyme intermediate.</text>
</comment>
<name>A0A2T0WL75_9BACT</name>
<dbReference type="Gene3D" id="3.30.1330.10">
    <property type="entry name" value="PurM-like, N-terminal domain"/>
    <property type="match status" value="1"/>
</dbReference>
<dbReference type="GO" id="GO:0009228">
    <property type="term" value="P:thiamine biosynthetic process"/>
    <property type="evidence" value="ECO:0007669"/>
    <property type="project" value="UniProtKB-KW"/>
</dbReference>